<evidence type="ECO:0000256" key="5">
    <source>
        <dbReference type="ARBA" id="ARBA00022927"/>
    </source>
</evidence>
<keyword evidence="3" id="KW-0813">Transport</keyword>
<evidence type="ECO:0000256" key="2">
    <source>
        <dbReference type="ARBA" id="ARBA00009170"/>
    </source>
</evidence>
<evidence type="ECO:0000259" key="9">
    <source>
        <dbReference type="Pfam" id="PF10568"/>
    </source>
</evidence>
<evidence type="ECO:0000256" key="6">
    <source>
        <dbReference type="ARBA" id="ARBA00023128"/>
    </source>
</evidence>
<keyword evidence="6" id="KW-0496">Mitochondrion</keyword>
<dbReference type="PANTHER" id="PTHR12289">
    <property type="entry name" value="METAXIN RELATED"/>
    <property type="match status" value="1"/>
</dbReference>
<name>A0A9P0ACS3_BEMTA</name>
<accession>A0A9P0ACS3</accession>
<dbReference type="GO" id="GO:0015031">
    <property type="term" value="P:protein transport"/>
    <property type="evidence" value="ECO:0007669"/>
    <property type="project" value="UniProtKB-KW"/>
</dbReference>
<keyword evidence="4" id="KW-1000">Mitochondrion outer membrane</keyword>
<dbReference type="GO" id="GO:0007005">
    <property type="term" value="P:mitochondrion organization"/>
    <property type="evidence" value="ECO:0007669"/>
    <property type="project" value="TreeGrafter"/>
</dbReference>
<dbReference type="KEGG" id="btab:109035195"/>
<evidence type="ECO:0008006" key="13">
    <source>
        <dbReference type="Google" id="ProtNLM"/>
    </source>
</evidence>
<evidence type="ECO:0000313" key="12">
    <source>
        <dbReference type="Proteomes" id="UP001152759"/>
    </source>
</evidence>
<gene>
    <name evidence="11" type="ORF">BEMITA_LOCUS7891</name>
</gene>
<evidence type="ECO:0000259" key="10">
    <source>
        <dbReference type="Pfam" id="PF17171"/>
    </source>
</evidence>
<keyword evidence="8" id="KW-0812">Transmembrane</keyword>
<dbReference type="InterPro" id="IPR050931">
    <property type="entry name" value="Mito_Protein_Transport_Metaxin"/>
</dbReference>
<keyword evidence="8" id="KW-1133">Transmembrane helix</keyword>
<evidence type="ECO:0000256" key="7">
    <source>
        <dbReference type="ARBA" id="ARBA00023136"/>
    </source>
</evidence>
<dbReference type="InterPro" id="IPR036282">
    <property type="entry name" value="Glutathione-S-Trfase_C_sf"/>
</dbReference>
<feature type="domain" description="Metaxin glutathione S-transferase" evidence="10">
    <location>
        <begin position="173"/>
        <end position="235"/>
    </location>
</feature>
<evidence type="ECO:0000256" key="3">
    <source>
        <dbReference type="ARBA" id="ARBA00022448"/>
    </source>
</evidence>
<dbReference type="CDD" id="cd03078">
    <property type="entry name" value="GST_N_Metaxin1_like"/>
    <property type="match status" value="1"/>
</dbReference>
<evidence type="ECO:0000256" key="4">
    <source>
        <dbReference type="ARBA" id="ARBA00022787"/>
    </source>
</evidence>
<comment type="subcellular location">
    <subcellularLocation>
        <location evidence="1">Mitochondrion outer membrane</location>
    </subcellularLocation>
</comment>
<dbReference type="SUPFAM" id="SSF47616">
    <property type="entry name" value="GST C-terminal domain-like"/>
    <property type="match status" value="1"/>
</dbReference>
<evidence type="ECO:0000256" key="1">
    <source>
        <dbReference type="ARBA" id="ARBA00004294"/>
    </source>
</evidence>
<evidence type="ECO:0000256" key="8">
    <source>
        <dbReference type="SAM" id="Phobius"/>
    </source>
</evidence>
<comment type="similarity">
    <text evidence="2">Belongs to the metaxin family.</text>
</comment>
<feature type="domain" description="Mitochondrial outer membrane transport complex Sam37/metaxin N-terminal" evidence="9">
    <location>
        <begin position="26"/>
        <end position="145"/>
    </location>
</feature>
<dbReference type="Pfam" id="PF17171">
    <property type="entry name" value="GST_C_6"/>
    <property type="match status" value="1"/>
</dbReference>
<dbReference type="PANTHER" id="PTHR12289:SF41">
    <property type="entry name" value="FAILED AXON CONNECTIONS-RELATED"/>
    <property type="match status" value="1"/>
</dbReference>
<dbReference type="InterPro" id="IPR033468">
    <property type="entry name" value="Metaxin_GST"/>
</dbReference>
<dbReference type="GO" id="GO:0001401">
    <property type="term" value="C:SAM complex"/>
    <property type="evidence" value="ECO:0007669"/>
    <property type="project" value="InterPro"/>
</dbReference>
<proteinExistence type="inferred from homology"/>
<dbReference type="CDD" id="cd03212">
    <property type="entry name" value="GST_C_Metaxin1_3"/>
    <property type="match status" value="1"/>
</dbReference>
<dbReference type="InterPro" id="IPR019564">
    <property type="entry name" value="Sam37/metaxin_N"/>
</dbReference>
<dbReference type="Proteomes" id="UP001152759">
    <property type="component" value="Chromosome 4"/>
</dbReference>
<dbReference type="EMBL" id="OU963865">
    <property type="protein sequence ID" value="CAH0389019.1"/>
    <property type="molecule type" value="Genomic_DNA"/>
</dbReference>
<organism evidence="11 12">
    <name type="scientific">Bemisia tabaci</name>
    <name type="common">Sweetpotato whitefly</name>
    <name type="synonym">Aleurodes tabaci</name>
    <dbReference type="NCBI Taxonomy" id="7038"/>
    <lineage>
        <taxon>Eukaryota</taxon>
        <taxon>Metazoa</taxon>
        <taxon>Ecdysozoa</taxon>
        <taxon>Arthropoda</taxon>
        <taxon>Hexapoda</taxon>
        <taxon>Insecta</taxon>
        <taxon>Pterygota</taxon>
        <taxon>Neoptera</taxon>
        <taxon>Paraneoptera</taxon>
        <taxon>Hemiptera</taxon>
        <taxon>Sternorrhyncha</taxon>
        <taxon>Aleyrodoidea</taxon>
        <taxon>Aleyrodidae</taxon>
        <taxon>Aleyrodinae</taxon>
        <taxon>Bemisia</taxon>
    </lineage>
</organism>
<sequence length="302" mass="34751">MSKAINQMHIDVWKGDWGLPTIDIECLKTLTFIKFAGAPVCVNKTSNPFKTPNGALPVFRHCHTVLTSFEEVSGYLQKQNYSPDHNLSPKDCAEILAYSRLMREKLYPALQYIWWVDERNYVDLSRPWYAKALPFPLNYYYPGQYSKRAKHLLDSLYENIEEEPAVSKMYAEAEKCLTTLAHRLGDNSYFFGNNPTSFDAIVFGYLAPLLKAPFPSCSLQNHLKASTSLLKFVVNISKKYFPTEHKDYEEELKKQKSKAEIEFPNERRNQIMAGIFAVIAMLGYAYSMGIIETKRKNHVARS</sequence>
<keyword evidence="12" id="KW-1185">Reference proteome</keyword>
<keyword evidence="7 8" id="KW-0472">Membrane</keyword>
<dbReference type="AlphaFoldDB" id="A0A9P0ACS3"/>
<reference evidence="11" key="1">
    <citation type="submission" date="2021-12" db="EMBL/GenBank/DDBJ databases">
        <authorList>
            <person name="King R."/>
        </authorList>
    </citation>
    <scope>NUCLEOTIDE SEQUENCE</scope>
</reference>
<dbReference type="Pfam" id="PF10568">
    <property type="entry name" value="Tom37"/>
    <property type="match status" value="1"/>
</dbReference>
<keyword evidence="5" id="KW-0653">Protein transport</keyword>
<protein>
    <recommendedName>
        <fullName evidence="13">Metaxin</fullName>
    </recommendedName>
</protein>
<feature type="transmembrane region" description="Helical" evidence="8">
    <location>
        <begin position="271"/>
        <end position="291"/>
    </location>
</feature>
<dbReference type="OrthoDB" id="5835136at2759"/>
<evidence type="ECO:0000313" key="11">
    <source>
        <dbReference type="EMBL" id="CAH0389019.1"/>
    </source>
</evidence>